<keyword evidence="7" id="KW-0408">Iron</keyword>
<dbReference type="EMBL" id="FPHR01000032">
    <property type="protein sequence ID" value="SFV77795.1"/>
    <property type="molecule type" value="Genomic_DNA"/>
</dbReference>
<feature type="domain" description="Cytochrome c" evidence="8">
    <location>
        <begin position="29"/>
        <end position="107"/>
    </location>
</feature>
<dbReference type="Pfam" id="PF00034">
    <property type="entry name" value="Cytochrom_C"/>
    <property type="match status" value="2"/>
</dbReference>
<keyword evidence="2" id="KW-0813">Transport</keyword>
<dbReference type="Gene3D" id="1.10.760.10">
    <property type="entry name" value="Cytochrome c-like domain"/>
    <property type="match status" value="2"/>
</dbReference>
<accession>A0A1W1DAZ7</accession>
<dbReference type="InterPro" id="IPR050597">
    <property type="entry name" value="Cytochrome_c_Oxidase_Subunit"/>
</dbReference>
<dbReference type="InterPro" id="IPR009056">
    <property type="entry name" value="Cyt_c-like_dom"/>
</dbReference>
<dbReference type="InterPro" id="IPR036909">
    <property type="entry name" value="Cyt_c-like_dom_sf"/>
</dbReference>
<evidence type="ECO:0000256" key="1">
    <source>
        <dbReference type="ARBA" id="ARBA00004418"/>
    </source>
</evidence>
<evidence type="ECO:0000256" key="2">
    <source>
        <dbReference type="ARBA" id="ARBA00022448"/>
    </source>
</evidence>
<evidence type="ECO:0000256" key="6">
    <source>
        <dbReference type="ARBA" id="ARBA00022982"/>
    </source>
</evidence>
<dbReference type="GO" id="GO:0042597">
    <property type="term" value="C:periplasmic space"/>
    <property type="evidence" value="ECO:0007669"/>
    <property type="project" value="UniProtKB-SubCell"/>
</dbReference>
<dbReference type="PIRSF" id="PIRSF000005">
    <property type="entry name" value="Cytochrome_c4"/>
    <property type="match status" value="1"/>
</dbReference>
<dbReference type="GO" id="GO:0005506">
    <property type="term" value="F:iron ion binding"/>
    <property type="evidence" value="ECO:0007669"/>
    <property type="project" value="InterPro"/>
</dbReference>
<evidence type="ECO:0000313" key="9">
    <source>
        <dbReference type="EMBL" id="SFV77795.1"/>
    </source>
</evidence>
<evidence type="ECO:0000256" key="7">
    <source>
        <dbReference type="ARBA" id="ARBA00023004"/>
    </source>
</evidence>
<feature type="domain" description="Cytochrome c" evidence="8">
    <location>
        <begin position="126"/>
        <end position="217"/>
    </location>
</feature>
<keyword evidence="5" id="KW-0574">Periplasm</keyword>
<dbReference type="AlphaFoldDB" id="A0A1W1DAZ7"/>
<evidence type="ECO:0000256" key="3">
    <source>
        <dbReference type="ARBA" id="ARBA00022617"/>
    </source>
</evidence>
<comment type="subcellular location">
    <subcellularLocation>
        <location evidence="1">Periplasm</location>
    </subcellularLocation>
</comment>
<dbReference type="GO" id="GO:0009055">
    <property type="term" value="F:electron transfer activity"/>
    <property type="evidence" value="ECO:0007669"/>
    <property type="project" value="InterPro"/>
</dbReference>
<name>A0A1W1DAZ7_9ZZZZ</name>
<protein>
    <submittedName>
        <fullName evidence="9">Cytochrome c554</fullName>
    </submittedName>
</protein>
<keyword evidence="4" id="KW-0479">Metal-binding</keyword>
<reference evidence="9" key="1">
    <citation type="submission" date="2016-10" db="EMBL/GenBank/DDBJ databases">
        <authorList>
            <person name="de Groot N.N."/>
        </authorList>
    </citation>
    <scope>NUCLEOTIDE SEQUENCE</scope>
</reference>
<keyword evidence="3" id="KW-0349">Heme</keyword>
<dbReference type="PANTHER" id="PTHR33751:SF9">
    <property type="entry name" value="CYTOCHROME C4"/>
    <property type="match status" value="1"/>
</dbReference>
<proteinExistence type="predicted"/>
<gene>
    <name evidence="9" type="ORF">MNB_SUP05-4-212</name>
</gene>
<keyword evidence="6" id="KW-0249">Electron transport</keyword>
<dbReference type="PANTHER" id="PTHR33751">
    <property type="entry name" value="CBB3-TYPE CYTOCHROME C OXIDASE SUBUNIT FIXP"/>
    <property type="match status" value="1"/>
</dbReference>
<sequence length="224" mass="24636">MGVEMAFLKNICLFGAAVLLANVAVATEGDAKIGKTKTMACMGCHGPTGNSFVPNFPALAGQPAGYIIKQIKDFKSAGRKNAVMTNFALGINEADLNHIGAYYESQVKTPVMKNIMHLKTDAEKTKLLTLGKKLYDHGNPETGQAACFVCHGRNGDALVDFNIPILANQHPQYLISTLKEFKNRKRTNDDERVMRRIVDTMSNEQIEAVAYYSSYLVSTLEEKK</sequence>
<dbReference type="SUPFAM" id="SSF46626">
    <property type="entry name" value="Cytochrome c"/>
    <property type="match status" value="2"/>
</dbReference>
<dbReference type="InterPro" id="IPR024167">
    <property type="entry name" value="Cytochrome_c4-like"/>
</dbReference>
<evidence type="ECO:0000259" key="8">
    <source>
        <dbReference type="PROSITE" id="PS51007"/>
    </source>
</evidence>
<evidence type="ECO:0000256" key="4">
    <source>
        <dbReference type="ARBA" id="ARBA00022723"/>
    </source>
</evidence>
<evidence type="ECO:0000256" key="5">
    <source>
        <dbReference type="ARBA" id="ARBA00022764"/>
    </source>
</evidence>
<dbReference type="PROSITE" id="PS51007">
    <property type="entry name" value="CYTC"/>
    <property type="match status" value="2"/>
</dbReference>
<dbReference type="GO" id="GO:0020037">
    <property type="term" value="F:heme binding"/>
    <property type="evidence" value="ECO:0007669"/>
    <property type="project" value="InterPro"/>
</dbReference>
<organism evidence="9">
    <name type="scientific">hydrothermal vent metagenome</name>
    <dbReference type="NCBI Taxonomy" id="652676"/>
    <lineage>
        <taxon>unclassified sequences</taxon>
        <taxon>metagenomes</taxon>
        <taxon>ecological metagenomes</taxon>
    </lineage>
</organism>